<feature type="region of interest" description="Disordered" evidence="1">
    <location>
        <begin position="39"/>
        <end position="70"/>
    </location>
</feature>
<dbReference type="InterPro" id="IPR012347">
    <property type="entry name" value="Ferritin-like"/>
</dbReference>
<feature type="compositionally biased region" description="Polar residues" evidence="1">
    <location>
        <begin position="154"/>
        <end position="169"/>
    </location>
</feature>
<dbReference type="PANTHER" id="PTHR36933">
    <property type="entry name" value="SLL0788 PROTEIN"/>
    <property type="match status" value="1"/>
</dbReference>
<feature type="domain" description="DUF305" evidence="2">
    <location>
        <begin position="77"/>
        <end position="250"/>
    </location>
</feature>
<dbReference type="AlphaFoldDB" id="A0A4U6QL84"/>
<evidence type="ECO:0000259" key="2">
    <source>
        <dbReference type="Pfam" id="PF03713"/>
    </source>
</evidence>
<evidence type="ECO:0000313" key="3">
    <source>
        <dbReference type="EMBL" id="TKV60878.1"/>
    </source>
</evidence>
<dbReference type="InterPro" id="IPR005183">
    <property type="entry name" value="DUF305_CopM-like"/>
</dbReference>
<evidence type="ECO:0000313" key="4">
    <source>
        <dbReference type="Proteomes" id="UP000306985"/>
    </source>
</evidence>
<dbReference type="PANTHER" id="PTHR36933:SF1">
    <property type="entry name" value="SLL0788 PROTEIN"/>
    <property type="match status" value="1"/>
</dbReference>
<sequence>MNLPLRPTVPAPGHRTTARTAAVIAATVTLTLVATACSSGGGHGAGHAEGGSATASTAPSASPSSSLTADIDHNDADVAFADGMIVHHRGAVEMAALAADRAGSDAVRGLAARISAAQQPEIDRMTGWLQTWSIPGADPASSSTTATAHDMSGHSMSGDTGTAATASPDSASVEHTAMGMMSAGEMATLTAARGADFDRIFLEMMIVHHEGAVDMSRTQLSAGRNPQALALAQDIIDNQTAEIAEMQGLLAAG</sequence>
<dbReference type="OrthoDB" id="26872at2"/>
<dbReference type="Pfam" id="PF03713">
    <property type="entry name" value="DUF305"/>
    <property type="match status" value="1"/>
</dbReference>
<protein>
    <submittedName>
        <fullName evidence="3">DUF305 domain-containing protein</fullName>
    </submittedName>
</protein>
<comment type="caution">
    <text evidence="3">The sequence shown here is derived from an EMBL/GenBank/DDBJ whole genome shotgun (WGS) entry which is preliminary data.</text>
</comment>
<dbReference type="EMBL" id="SZZH01000001">
    <property type="protein sequence ID" value="TKV60878.1"/>
    <property type="molecule type" value="Genomic_DNA"/>
</dbReference>
<gene>
    <name evidence="3" type="ORF">FDO65_04225</name>
</gene>
<feature type="compositionally biased region" description="Gly residues" evidence="1">
    <location>
        <begin position="39"/>
        <end position="49"/>
    </location>
</feature>
<evidence type="ECO:0000256" key="1">
    <source>
        <dbReference type="SAM" id="MobiDB-lite"/>
    </source>
</evidence>
<proteinExistence type="predicted"/>
<dbReference type="Proteomes" id="UP000306985">
    <property type="component" value="Unassembled WGS sequence"/>
</dbReference>
<reference evidence="3 4" key="1">
    <citation type="submission" date="2019-05" db="EMBL/GenBank/DDBJ databases">
        <title>Nakamurella sp. N5BH11, whole genome shotgun sequence.</title>
        <authorList>
            <person name="Tuo L."/>
        </authorList>
    </citation>
    <scope>NUCLEOTIDE SEQUENCE [LARGE SCALE GENOMIC DNA]</scope>
    <source>
        <strain evidence="3 4">N5BH11</strain>
    </source>
</reference>
<organism evidence="3 4">
    <name type="scientific">Nakamurella flava</name>
    <dbReference type="NCBI Taxonomy" id="2576308"/>
    <lineage>
        <taxon>Bacteria</taxon>
        <taxon>Bacillati</taxon>
        <taxon>Actinomycetota</taxon>
        <taxon>Actinomycetes</taxon>
        <taxon>Nakamurellales</taxon>
        <taxon>Nakamurellaceae</taxon>
        <taxon>Nakamurella</taxon>
    </lineage>
</organism>
<feature type="region of interest" description="Disordered" evidence="1">
    <location>
        <begin position="135"/>
        <end position="169"/>
    </location>
</feature>
<name>A0A4U6QL84_9ACTN</name>
<dbReference type="RefSeq" id="WP_137448181.1">
    <property type="nucleotide sequence ID" value="NZ_SZZH01000001.1"/>
</dbReference>
<feature type="compositionally biased region" description="Low complexity" evidence="1">
    <location>
        <begin position="50"/>
        <end position="69"/>
    </location>
</feature>
<accession>A0A4U6QL84</accession>
<keyword evidence="4" id="KW-1185">Reference proteome</keyword>
<dbReference type="Gene3D" id="1.20.1260.10">
    <property type="match status" value="1"/>
</dbReference>